<feature type="region of interest" description="Disordered" evidence="1">
    <location>
        <begin position="1"/>
        <end position="192"/>
    </location>
</feature>
<dbReference type="RefSeq" id="XP_014147139.1">
    <property type="nucleotide sequence ID" value="XM_014291664.1"/>
</dbReference>
<dbReference type="Proteomes" id="UP000054560">
    <property type="component" value="Unassembled WGS sequence"/>
</dbReference>
<proteinExistence type="predicted"/>
<dbReference type="AlphaFoldDB" id="A0A0L0F938"/>
<feature type="non-terminal residue" evidence="2">
    <location>
        <position position="1"/>
    </location>
</feature>
<dbReference type="EMBL" id="KQ245886">
    <property type="protein sequence ID" value="KNC73237.1"/>
    <property type="molecule type" value="Genomic_DNA"/>
</dbReference>
<accession>A0A0L0F938</accession>
<sequence>SKDKEIARRKSISSQTSAKLSALKRRLSINSKGSKDNLVISGTGGGENTVAESVTPELFKPEDDSPRPHSHAQKTTHTPTHTRDLQELPESGNRAHPHANSVGEHDNNLAPPPTQHAQTTGNAKQATSMSACNLTHQGTGGSGSVKRAEGTGQSNQASITRAEDAGAEYNNAEEAEANEHPSSMTKGKFGVSAHSTMEMDSLRTRANSTHDEIANLTLAETEKAPETSTFNRRASLPQ</sequence>
<feature type="compositionally biased region" description="Polar residues" evidence="1">
    <location>
        <begin position="115"/>
        <end position="137"/>
    </location>
</feature>
<feature type="non-terminal residue" evidence="2">
    <location>
        <position position="238"/>
    </location>
</feature>
<gene>
    <name evidence="2" type="ORF">SARC_14203</name>
</gene>
<name>A0A0L0F938_9EUKA</name>
<evidence type="ECO:0000256" key="1">
    <source>
        <dbReference type="SAM" id="MobiDB-lite"/>
    </source>
</evidence>
<organism evidence="2 3">
    <name type="scientific">Sphaeroforma arctica JP610</name>
    <dbReference type="NCBI Taxonomy" id="667725"/>
    <lineage>
        <taxon>Eukaryota</taxon>
        <taxon>Ichthyosporea</taxon>
        <taxon>Ichthyophonida</taxon>
        <taxon>Sphaeroforma</taxon>
    </lineage>
</organism>
<feature type="compositionally biased region" description="Polar residues" evidence="1">
    <location>
        <begin position="226"/>
        <end position="238"/>
    </location>
</feature>
<feature type="region of interest" description="Disordered" evidence="1">
    <location>
        <begin position="219"/>
        <end position="238"/>
    </location>
</feature>
<dbReference type="GeneID" id="25914707"/>
<keyword evidence="3" id="KW-1185">Reference proteome</keyword>
<evidence type="ECO:0000313" key="2">
    <source>
        <dbReference type="EMBL" id="KNC73237.1"/>
    </source>
</evidence>
<protein>
    <submittedName>
        <fullName evidence="2">Uncharacterized protein</fullName>
    </submittedName>
</protein>
<evidence type="ECO:0000313" key="3">
    <source>
        <dbReference type="Proteomes" id="UP000054560"/>
    </source>
</evidence>
<reference evidence="2 3" key="1">
    <citation type="submission" date="2011-02" db="EMBL/GenBank/DDBJ databases">
        <title>The Genome Sequence of Sphaeroforma arctica JP610.</title>
        <authorList>
            <consortium name="The Broad Institute Genome Sequencing Platform"/>
            <person name="Russ C."/>
            <person name="Cuomo C."/>
            <person name="Young S.K."/>
            <person name="Zeng Q."/>
            <person name="Gargeya S."/>
            <person name="Alvarado L."/>
            <person name="Berlin A."/>
            <person name="Chapman S.B."/>
            <person name="Chen Z."/>
            <person name="Freedman E."/>
            <person name="Gellesch M."/>
            <person name="Goldberg J."/>
            <person name="Griggs A."/>
            <person name="Gujja S."/>
            <person name="Heilman E."/>
            <person name="Heiman D."/>
            <person name="Howarth C."/>
            <person name="Mehta T."/>
            <person name="Neiman D."/>
            <person name="Pearson M."/>
            <person name="Roberts A."/>
            <person name="Saif S."/>
            <person name="Shea T."/>
            <person name="Shenoy N."/>
            <person name="Sisk P."/>
            <person name="Stolte C."/>
            <person name="Sykes S."/>
            <person name="White J."/>
            <person name="Yandava C."/>
            <person name="Burger G."/>
            <person name="Gray M.W."/>
            <person name="Holland P.W.H."/>
            <person name="King N."/>
            <person name="Lang F.B.F."/>
            <person name="Roger A.J."/>
            <person name="Ruiz-Trillo I."/>
            <person name="Haas B."/>
            <person name="Nusbaum C."/>
            <person name="Birren B."/>
        </authorList>
    </citation>
    <scope>NUCLEOTIDE SEQUENCE [LARGE SCALE GENOMIC DNA]</scope>
    <source>
        <strain evidence="2 3">JP610</strain>
    </source>
</reference>